<protein>
    <submittedName>
        <fullName evidence="1">Uncharacterized protein</fullName>
    </submittedName>
</protein>
<dbReference type="EMBL" id="GG663373">
    <property type="protein sequence ID" value="EEH04639.1"/>
    <property type="molecule type" value="Genomic_DNA"/>
</dbReference>
<dbReference type="HOGENOM" id="CLU_1970031_0_0_1"/>
<name>C0NVV0_AJECG</name>
<dbReference type="GeneID" id="69040296"/>
<reference evidence="1" key="1">
    <citation type="submission" date="2009-02" db="EMBL/GenBank/DDBJ databases">
        <title>The Genome Sequence of Ajellomyces capsulatus strain G186AR.</title>
        <authorList>
            <consortium name="The Broad Institute Genome Sequencing Platform"/>
            <person name="Champion M."/>
            <person name="Cuomo C."/>
            <person name="Ma L.-J."/>
            <person name="Henn M.R."/>
            <person name="Sil A."/>
            <person name="Goldman B."/>
            <person name="Young S.K."/>
            <person name="Kodira C.D."/>
            <person name="Zeng Q."/>
            <person name="Koehrsen M."/>
            <person name="Alvarado L."/>
            <person name="Berlin A."/>
            <person name="Borenstein D."/>
            <person name="Chen Z."/>
            <person name="Engels R."/>
            <person name="Freedman E."/>
            <person name="Gellesch M."/>
            <person name="Goldberg J."/>
            <person name="Griggs A."/>
            <person name="Gujja S."/>
            <person name="Heiman D."/>
            <person name="Hepburn T."/>
            <person name="Howarth C."/>
            <person name="Jen D."/>
            <person name="Larson L."/>
            <person name="Lewis B."/>
            <person name="Mehta T."/>
            <person name="Park D."/>
            <person name="Pearson M."/>
            <person name="Roberts A."/>
            <person name="Saif S."/>
            <person name="Shea T."/>
            <person name="Shenoy N."/>
            <person name="Sisk P."/>
            <person name="Stolte C."/>
            <person name="Sykes S."/>
            <person name="Walk T."/>
            <person name="White J."/>
            <person name="Yandava C."/>
            <person name="Klein B."/>
            <person name="McEwen J.G."/>
            <person name="Puccia R."/>
            <person name="Goldman G.H."/>
            <person name="Felipe M.S."/>
            <person name="Nino-Vega G."/>
            <person name="San-Blas G."/>
            <person name="Taylor J."/>
            <person name="Mendoza L."/>
            <person name="Galagan J."/>
            <person name="Nusbaum C."/>
            <person name="Birren B."/>
        </authorList>
    </citation>
    <scope>NUCLEOTIDE SEQUENCE</scope>
    <source>
        <strain evidence="1">G186AR</strain>
    </source>
</reference>
<proteinExistence type="predicted"/>
<dbReference type="Proteomes" id="UP000001631">
    <property type="component" value="Unassembled WGS sequence"/>
</dbReference>
<evidence type="ECO:0000313" key="2">
    <source>
        <dbReference type="Proteomes" id="UP000001631"/>
    </source>
</evidence>
<dbReference type="AlphaFoldDB" id="C0NVV0"/>
<evidence type="ECO:0000313" key="1">
    <source>
        <dbReference type="EMBL" id="EEH04639.1"/>
    </source>
</evidence>
<dbReference type="RefSeq" id="XP_045285120.1">
    <property type="nucleotide sequence ID" value="XM_045434329.1"/>
</dbReference>
<sequence length="144" mass="16390">MFASTAQTLKGPVERQVPFKRTSLPTISEEISPLDHQILLHGGTSSHLERLPSRAKKAKNRSSSCYVDDQILDLTFENSYLRAELSLLEEYKHALMNLKSIMIYVSGMMEETLSETTQQLNEADKNYLKLHGITEKKRESGLDF</sequence>
<organism evidence="1 2">
    <name type="scientific">Ajellomyces capsulatus (strain G186AR / H82 / ATCC MYA-2454 / RMSCC 2432)</name>
    <name type="common">Darling's disease fungus</name>
    <name type="synonym">Histoplasma capsulatum</name>
    <dbReference type="NCBI Taxonomy" id="447093"/>
    <lineage>
        <taxon>Eukaryota</taxon>
        <taxon>Fungi</taxon>
        <taxon>Dikarya</taxon>
        <taxon>Ascomycota</taxon>
        <taxon>Pezizomycotina</taxon>
        <taxon>Eurotiomycetes</taxon>
        <taxon>Eurotiomycetidae</taxon>
        <taxon>Onygenales</taxon>
        <taxon>Ajellomycetaceae</taxon>
        <taxon>Histoplasma</taxon>
    </lineage>
</organism>
<keyword evidence="2" id="KW-1185">Reference proteome</keyword>
<dbReference type="InParanoid" id="C0NVV0"/>
<accession>C0NVV0</accession>
<gene>
    <name evidence="1" type="ORF">HCBG_07280</name>
</gene>